<protein>
    <submittedName>
        <fullName evidence="5">GAF domain-containing protein</fullName>
    </submittedName>
</protein>
<dbReference type="InterPro" id="IPR036388">
    <property type="entry name" value="WH-like_DNA-bd_sf"/>
</dbReference>
<dbReference type="Proteomes" id="UP000198825">
    <property type="component" value="Chromosome I"/>
</dbReference>
<proteinExistence type="predicted"/>
<organism evidence="5 6">
    <name type="scientific">Microlunatus sagamiharensis</name>
    <dbReference type="NCBI Taxonomy" id="546874"/>
    <lineage>
        <taxon>Bacteria</taxon>
        <taxon>Bacillati</taxon>
        <taxon>Actinomycetota</taxon>
        <taxon>Actinomycetes</taxon>
        <taxon>Propionibacteriales</taxon>
        <taxon>Propionibacteriaceae</taxon>
        <taxon>Microlunatus</taxon>
    </lineage>
</organism>
<dbReference type="InterPro" id="IPR003018">
    <property type="entry name" value="GAF"/>
</dbReference>
<evidence type="ECO:0000313" key="5">
    <source>
        <dbReference type="EMBL" id="SDV00288.1"/>
    </source>
</evidence>
<evidence type="ECO:0000259" key="4">
    <source>
        <dbReference type="SMART" id="SM01012"/>
    </source>
</evidence>
<evidence type="ECO:0000256" key="2">
    <source>
        <dbReference type="ARBA" id="ARBA00023163"/>
    </source>
</evidence>
<evidence type="ECO:0000313" key="6">
    <source>
        <dbReference type="Proteomes" id="UP000198825"/>
    </source>
</evidence>
<dbReference type="AlphaFoldDB" id="A0A1H2N4X5"/>
<reference evidence="6" key="1">
    <citation type="submission" date="2016-10" db="EMBL/GenBank/DDBJ databases">
        <authorList>
            <person name="Varghese N."/>
            <person name="Submissions S."/>
        </authorList>
    </citation>
    <scope>NUCLEOTIDE SEQUENCE [LARGE SCALE GENOMIC DNA]</scope>
    <source>
        <strain evidence="6">DSM 21743</strain>
    </source>
</reference>
<feature type="domain" description="ANTAR" evidence="4">
    <location>
        <begin position="163"/>
        <end position="218"/>
    </location>
</feature>
<dbReference type="GO" id="GO:0003723">
    <property type="term" value="F:RNA binding"/>
    <property type="evidence" value="ECO:0007669"/>
    <property type="project" value="InterPro"/>
</dbReference>
<dbReference type="Pfam" id="PF13185">
    <property type="entry name" value="GAF_2"/>
    <property type="match status" value="1"/>
</dbReference>
<keyword evidence="1" id="KW-0805">Transcription regulation</keyword>
<dbReference type="SUPFAM" id="SSF55781">
    <property type="entry name" value="GAF domain-like"/>
    <property type="match status" value="1"/>
</dbReference>
<dbReference type="SMART" id="SM01012">
    <property type="entry name" value="ANTAR"/>
    <property type="match status" value="1"/>
</dbReference>
<dbReference type="EMBL" id="LT629799">
    <property type="protein sequence ID" value="SDV00288.1"/>
    <property type="molecule type" value="Genomic_DNA"/>
</dbReference>
<sequence>MPDPLVPLLARLPRQLSALPDAASRVDLAVDLLHELVPACEAVAVLVPGPAGPATRPGPADRDEVGSLVARLEQEVGEGPATEAAHGTVVTSPDLVAEDRWPRWTPRATADLGLRSVLAVALTSASHPLGSLGLYARRVDAFDDTDRVLAGSLAEHLGRAIDVGRDPVTAPADRSVVGQAEGILADRLGLAPGTAPAYLTGVARAAGTSVAGAAREVVDTGHVPGPAEDAAG</sequence>
<keyword evidence="2" id="KW-0804">Transcription</keyword>
<evidence type="ECO:0000259" key="3">
    <source>
        <dbReference type="SMART" id="SM00065"/>
    </source>
</evidence>
<dbReference type="SMART" id="SM00065">
    <property type="entry name" value="GAF"/>
    <property type="match status" value="1"/>
</dbReference>
<dbReference type="InterPro" id="IPR005561">
    <property type="entry name" value="ANTAR"/>
</dbReference>
<dbReference type="Pfam" id="PF03861">
    <property type="entry name" value="ANTAR"/>
    <property type="match status" value="1"/>
</dbReference>
<evidence type="ECO:0000256" key="1">
    <source>
        <dbReference type="ARBA" id="ARBA00023015"/>
    </source>
</evidence>
<feature type="domain" description="GAF" evidence="3">
    <location>
        <begin position="21"/>
        <end position="171"/>
    </location>
</feature>
<dbReference type="InterPro" id="IPR029016">
    <property type="entry name" value="GAF-like_dom_sf"/>
</dbReference>
<accession>A0A1H2N4X5</accession>
<dbReference type="Gene3D" id="1.10.10.10">
    <property type="entry name" value="Winged helix-like DNA-binding domain superfamily/Winged helix DNA-binding domain"/>
    <property type="match status" value="1"/>
</dbReference>
<dbReference type="STRING" id="546874.SAMN04488544_3292"/>
<keyword evidence="6" id="KW-1185">Reference proteome</keyword>
<dbReference type="Gene3D" id="3.30.450.40">
    <property type="match status" value="1"/>
</dbReference>
<dbReference type="RefSeq" id="WP_172825811.1">
    <property type="nucleotide sequence ID" value="NZ_LT629799.1"/>
</dbReference>
<name>A0A1H2N4X5_9ACTN</name>
<gene>
    <name evidence="5" type="ORF">SAMN04488544_3292</name>
</gene>